<protein>
    <submittedName>
        <fullName evidence="1">(diamondback moth) hypothetical protein</fullName>
    </submittedName>
</protein>
<dbReference type="AlphaFoldDB" id="A0A8S4GH05"/>
<name>A0A8S4GH05_PLUXY</name>
<dbReference type="Proteomes" id="UP000653454">
    <property type="component" value="Unassembled WGS sequence"/>
</dbReference>
<organism evidence="1 2">
    <name type="scientific">Plutella xylostella</name>
    <name type="common">Diamondback moth</name>
    <name type="synonym">Plutella maculipennis</name>
    <dbReference type="NCBI Taxonomy" id="51655"/>
    <lineage>
        <taxon>Eukaryota</taxon>
        <taxon>Metazoa</taxon>
        <taxon>Ecdysozoa</taxon>
        <taxon>Arthropoda</taxon>
        <taxon>Hexapoda</taxon>
        <taxon>Insecta</taxon>
        <taxon>Pterygota</taxon>
        <taxon>Neoptera</taxon>
        <taxon>Endopterygota</taxon>
        <taxon>Lepidoptera</taxon>
        <taxon>Glossata</taxon>
        <taxon>Ditrysia</taxon>
        <taxon>Yponomeutoidea</taxon>
        <taxon>Plutellidae</taxon>
        <taxon>Plutella</taxon>
    </lineage>
</organism>
<evidence type="ECO:0000313" key="2">
    <source>
        <dbReference type="Proteomes" id="UP000653454"/>
    </source>
</evidence>
<sequence>MFPIPQNQVFGTSEQLSSLGPVPRVHRSVSMGGSGAQELVLTDHRPLDPLDPLAGGGSSLLAQPSAALQRLVGGVDWTEGTRSVSAFEPPRLDAEELMRRPTLAFVLARRDLHAYRQKMDAAVRINTVRQYAFESWAIVKFRLLLLVAQVSTQ</sequence>
<dbReference type="EMBL" id="CAJHNJ030000509">
    <property type="protein sequence ID" value="CAG9138188.1"/>
    <property type="molecule type" value="Genomic_DNA"/>
</dbReference>
<comment type="caution">
    <text evidence="1">The sequence shown here is derived from an EMBL/GenBank/DDBJ whole genome shotgun (WGS) entry which is preliminary data.</text>
</comment>
<evidence type="ECO:0000313" key="1">
    <source>
        <dbReference type="EMBL" id="CAG9138188.1"/>
    </source>
</evidence>
<gene>
    <name evidence="1" type="ORF">PLXY2_LOCUS16445</name>
</gene>
<accession>A0A8S4GH05</accession>
<proteinExistence type="predicted"/>
<reference evidence="1" key="1">
    <citation type="submission" date="2020-11" db="EMBL/GenBank/DDBJ databases">
        <authorList>
            <person name="Whiteford S."/>
        </authorList>
    </citation>
    <scope>NUCLEOTIDE SEQUENCE</scope>
</reference>
<keyword evidence="2" id="KW-1185">Reference proteome</keyword>